<sequence length="142" mass="16128">MMNNKSRLIPKKRMWISLAIILLPVLILLLLKLAGFSESLDFGKLSKIVASISLVGMFLLFMTQWTKDDGDEMYLQMPLSAVLLGIITGITTLLISSLFSLIDWLDLDYSHYNGFGLMFFILLIILSNFGQQIYSLSKQKEE</sequence>
<feature type="transmembrane region" description="Helical" evidence="1">
    <location>
        <begin position="45"/>
        <end position="65"/>
    </location>
</feature>
<gene>
    <name evidence="2" type="ORF">NPX36_07885</name>
</gene>
<feature type="transmembrane region" description="Helical" evidence="1">
    <location>
        <begin position="77"/>
        <end position="99"/>
    </location>
</feature>
<protein>
    <submittedName>
        <fullName evidence="2">Uncharacterized protein</fullName>
    </submittedName>
</protein>
<dbReference type="RefSeq" id="WP_257498195.1">
    <property type="nucleotide sequence ID" value="NZ_CP102382.1"/>
</dbReference>
<keyword evidence="1" id="KW-0472">Membrane</keyword>
<organism evidence="2 3">
    <name type="scientific">Paenimyroides aestuarii</name>
    <dbReference type="NCBI Taxonomy" id="2968490"/>
    <lineage>
        <taxon>Bacteria</taxon>
        <taxon>Pseudomonadati</taxon>
        <taxon>Bacteroidota</taxon>
        <taxon>Flavobacteriia</taxon>
        <taxon>Flavobacteriales</taxon>
        <taxon>Flavobacteriaceae</taxon>
        <taxon>Paenimyroides</taxon>
    </lineage>
</organism>
<evidence type="ECO:0000313" key="3">
    <source>
        <dbReference type="Proteomes" id="UP001317001"/>
    </source>
</evidence>
<keyword evidence="1" id="KW-0812">Transmembrane</keyword>
<keyword evidence="1" id="KW-1133">Transmembrane helix</keyword>
<reference evidence="2 3" key="1">
    <citation type="submission" date="2022-08" db="EMBL/GenBank/DDBJ databases">
        <title>Myroides zhujiangensis sp. nov., a novel bacterium isolated from sediment in the Pearl River Estuary.</title>
        <authorList>
            <person name="Cui L."/>
        </authorList>
    </citation>
    <scope>NUCLEOTIDE SEQUENCE [LARGE SCALE GENOMIC DNA]</scope>
    <source>
        <strain evidence="2 3">SCSIO 72103</strain>
    </source>
</reference>
<evidence type="ECO:0000313" key="2">
    <source>
        <dbReference type="EMBL" id="UUV20288.1"/>
    </source>
</evidence>
<evidence type="ECO:0000256" key="1">
    <source>
        <dbReference type="SAM" id="Phobius"/>
    </source>
</evidence>
<feature type="transmembrane region" description="Helical" evidence="1">
    <location>
        <begin position="111"/>
        <end position="130"/>
    </location>
</feature>
<proteinExistence type="predicted"/>
<accession>A0ABY5NP11</accession>
<dbReference type="EMBL" id="CP102382">
    <property type="protein sequence ID" value="UUV20288.1"/>
    <property type="molecule type" value="Genomic_DNA"/>
</dbReference>
<keyword evidence="3" id="KW-1185">Reference proteome</keyword>
<dbReference type="Proteomes" id="UP001317001">
    <property type="component" value="Chromosome"/>
</dbReference>
<name>A0ABY5NP11_9FLAO</name>